<accession>A0A8H5NLF1</accession>
<keyword evidence="11" id="KW-0503">Monooxygenase</keyword>
<dbReference type="EMBL" id="JAAOAR010001105">
    <property type="protein sequence ID" value="KAF5570876.1"/>
    <property type="molecule type" value="Genomic_DNA"/>
</dbReference>
<proteinExistence type="inferred from homology"/>
<dbReference type="InterPro" id="IPR001128">
    <property type="entry name" value="Cyt_P450"/>
</dbReference>
<dbReference type="PANTHER" id="PTHR24305:SF166">
    <property type="entry name" value="CYTOCHROME P450 12A4, MITOCHONDRIAL-RELATED"/>
    <property type="match status" value="1"/>
</dbReference>
<feature type="domain" description="Wax synthase" evidence="10">
    <location>
        <begin position="238"/>
        <end position="305"/>
    </location>
</feature>
<dbReference type="GO" id="GO:0004497">
    <property type="term" value="F:monooxygenase activity"/>
    <property type="evidence" value="ECO:0007669"/>
    <property type="project" value="UniProtKB-KW"/>
</dbReference>
<dbReference type="Pfam" id="PF13813">
    <property type="entry name" value="MBOAT_2"/>
    <property type="match status" value="1"/>
</dbReference>
<keyword evidence="11" id="KW-0560">Oxidoreductase</keyword>
<keyword evidence="4 9" id="KW-0812">Transmembrane</keyword>
<comment type="subcellular location">
    <subcellularLocation>
        <location evidence="1">Membrane</location>
        <topology evidence="1">Multi-pass membrane protein</topology>
    </subcellularLocation>
</comment>
<evidence type="ECO:0000256" key="7">
    <source>
        <dbReference type="ARBA" id="ARBA00023004"/>
    </source>
</evidence>
<comment type="caution">
    <text evidence="11">The sequence shown here is derived from an EMBL/GenBank/DDBJ whole genome shotgun (WGS) entry which is preliminary data.</text>
</comment>
<dbReference type="Gene3D" id="1.10.630.10">
    <property type="entry name" value="Cytochrome P450"/>
    <property type="match status" value="2"/>
</dbReference>
<evidence type="ECO:0000256" key="6">
    <source>
        <dbReference type="ARBA" id="ARBA00022989"/>
    </source>
</evidence>
<sequence length="1074" mass="122538">MACRLYLHPLVISTAQQFFFIYIAGFTSRTSILRPIRFIIFLISTFIALATFEDFVERPGWVSRAIISAFPQISLTHFERMVVRKIAYTEDREKKDQESQSRITEIRKRYVFGQEVASSMRGLGTPWEIRNLHHFDSQDPTYVPSATPFVCTYLLKVLLCYLVHKVCITTQLSLDQQYMAPNYVPIFRRVSEVTLAELQVRYIATVTTVVSIFCFSQGGCPLASGASVTTNPKAVKDWRPIFGELTESYCLRQFWSTFWHQGLQNNLRGTATWIVKNIFRMKSYSLPSRYLKILLAFALSGLVHVPKLRRAHETFPYRKPFSESKNSVSKMKQQQRDTLQELMPSNHKNHLYHAWHQSLARDPQVPRNVAFSSRDWNYEQIYDLQERIGDTFIIVSPKQIRVFTGNAKASDDLCRRRRDFVKAVALFKPLEIFGRNVVTTEGDDWVRHRRITTPPFNERNSALVWDESKRQTTDMLKMWASNPKGVVNPQSDTMVLALHVLTAAGFGRSYTFGSGLESALENHSLTYRDSLSLILGNLFTVVFTATLNFPTWMLPSKFKQVQDAVVNFRQYMAEMFAEEREAMDAGAEEQDNLMSILVRASENQNREGKGTRHLTDSEIHGNLFSYNLAGHETTSNTLAYTTILLAANPEWQKWAAEEVDQVTAGVDLKDLDYETYYPQLKRVLAIMHETLRLFGAARAVPKTTLVDQTLKVNGTSYTIPKNTFIGVNLAGLHTSSASWGDNALQWLPSRWITADEKLAPMPAGAFLPWAAGPRVCPGKEFSQVEFVAVMACLLKDYTVEPAEGGQAAARALQKVDNGEPIRMRLGNVHAYLIHGTRNVQQVFRCSKELTLEEFALRVAQKVKRLPAKDAALVAKDISGSSRLPLTETREEDRIWRKFHKIYESHLIGANAVSALTELFIDTMIDELSAVGTHRPIEIGIDQFMKHHMFRASTIALAGRKVFDIDPDFADVFWDYDEDFMSLLYGIPKFLCRKGSNARDKCLETVKDYLDQGWQNLDWRACHEENPDWEPNFGSKLVREREVAMEKYGIGLDGRASFQMGLIWSINWNAIPMTS</sequence>
<dbReference type="GO" id="GO:0020037">
    <property type="term" value="F:heme binding"/>
    <property type="evidence" value="ECO:0007669"/>
    <property type="project" value="InterPro"/>
</dbReference>
<dbReference type="AlphaFoldDB" id="A0A8H5NLF1"/>
<dbReference type="InterPro" id="IPR032805">
    <property type="entry name" value="Wax_synthase_dom"/>
</dbReference>
<keyword evidence="8 9" id="KW-0472">Membrane</keyword>
<evidence type="ECO:0000256" key="2">
    <source>
        <dbReference type="ARBA" id="ARBA00010617"/>
    </source>
</evidence>
<dbReference type="GO" id="GO:0005506">
    <property type="term" value="F:iron ion binding"/>
    <property type="evidence" value="ECO:0007669"/>
    <property type="project" value="InterPro"/>
</dbReference>
<gene>
    <name evidence="11" type="ORF">FPANT_13658</name>
</gene>
<keyword evidence="12" id="KW-1185">Reference proteome</keyword>
<evidence type="ECO:0000313" key="11">
    <source>
        <dbReference type="EMBL" id="KAF5570876.1"/>
    </source>
</evidence>
<dbReference type="PRINTS" id="PR00385">
    <property type="entry name" value="P450"/>
</dbReference>
<protein>
    <submittedName>
        <fullName evidence="11">Cytochrome P450 monooxygenase 3A7</fullName>
    </submittedName>
</protein>
<dbReference type="InterPro" id="IPR036396">
    <property type="entry name" value="Cyt_P450_sf"/>
</dbReference>
<dbReference type="GO" id="GO:0016705">
    <property type="term" value="F:oxidoreductase activity, acting on paired donors, with incorporation or reduction of molecular oxygen"/>
    <property type="evidence" value="ECO:0007669"/>
    <property type="project" value="InterPro"/>
</dbReference>
<evidence type="ECO:0000256" key="4">
    <source>
        <dbReference type="ARBA" id="ARBA00022692"/>
    </source>
</evidence>
<keyword evidence="7" id="KW-0408">Iron</keyword>
<evidence type="ECO:0000256" key="9">
    <source>
        <dbReference type="SAM" id="Phobius"/>
    </source>
</evidence>
<comment type="similarity">
    <text evidence="2">Belongs to the cytochrome P450 family.</text>
</comment>
<dbReference type="InterPro" id="IPR050121">
    <property type="entry name" value="Cytochrome_P450_monoxygenase"/>
</dbReference>
<dbReference type="GO" id="GO:0016020">
    <property type="term" value="C:membrane"/>
    <property type="evidence" value="ECO:0007669"/>
    <property type="project" value="UniProtKB-SubCell"/>
</dbReference>
<keyword evidence="6 9" id="KW-1133">Transmembrane helix</keyword>
<evidence type="ECO:0000256" key="3">
    <source>
        <dbReference type="ARBA" id="ARBA00022617"/>
    </source>
</evidence>
<reference evidence="11 12" key="1">
    <citation type="submission" date="2020-05" db="EMBL/GenBank/DDBJ databases">
        <title>Identification and distribution of gene clusters putatively required for synthesis of sphingolipid metabolism inhibitors in phylogenetically diverse species of the filamentous fungus Fusarium.</title>
        <authorList>
            <person name="Kim H.-S."/>
            <person name="Busman M."/>
            <person name="Brown D.W."/>
            <person name="Divon H."/>
            <person name="Uhlig S."/>
            <person name="Proctor R.H."/>
        </authorList>
    </citation>
    <scope>NUCLEOTIDE SEQUENCE [LARGE SCALE GENOMIC DNA]</scope>
    <source>
        <strain evidence="11 12">NRRL 25211</strain>
    </source>
</reference>
<dbReference type="Pfam" id="PF00067">
    <property type="entry name" value="p450"/>
    <property type="match status" value="1"/>
</dbReference>
<dbReference type="SUPFAM" id="SSF48264">
    <property type="entry name" value="Cytochrome P450"/>
    <property type="match status" value="1"/>
</dbReference>
<evidence type="ECO:0000256" key="8">
    <source>
        <dbReference type="ARBA" id="ARBA00023136"/>
    </source>
</evidence>
<evidence type="ECO:0000256" key="1">
    <source>
        <dbReference type="ARBA" id="ARBA00004141"/>
    </source>
</evidence>
<dbReference type="CDD" id="cd11070">
    <property type="entry name" value="CYP56-like"/>
    <property type="match status" value="1"/>
</dbReference>
<feature type="transmembrane region" description="Helical" evidence="9">
    <location>
        <begin position="6"/>
        <end position="26"/>
    </location>
</feature>
<evidence type="ECO:0000259" key="10">
    <source>
        <dbReference type="Pfam" id="PF13813"/>
    </source>
</evidence>
<keyword evidence="5" id="KW-0479">Metal-binding</keyword>
<dbReference type="Proteomes" id="UP000544095">
    <property type="component" value="Unassembled WGS sequence"/>
</dbReference>
<feature type="transmembrane region" description="Helical" evidence="9">
    <location>
        <begin position="38"/>
        <end position="55"/>
    </location>
</feature>
<organism evidence="11 12">
    <name type="scientific">Fusarium pseudoanthophilum</name>
    <dbReference type="NCBI Taxonomy" id="48495"/>
    <lineage>
        <taxon>Eukaryota</taxon>
        <taxon>Fungi</taxon>
        <taxon>Dikarya</taxon>
        <taxon>Ascomycota</taxon>
        <taxon>Pezizomycotina</taxon>
        <taxon>Sordariomycetes</taxon>
        <taxon>Hypocreomycetidae</taxon>
        <taxon>Hypocreales</taxon>
        <taxon>Nectriaceae</taxon>
        <taxon>Fusarium</taxon>
        <taxon>Fusarium fujikuroi species complex</taxon>
    </lineage>
</organism>
<name>A0A8H5NLF1_9HYPO</name>
<dbReference type="PANTHER" id="PTHR24305">
    <property type="entry name" value="CYTOCHROME P450"/>
    <property type="match status" value="1"/>
</dbReference>
<evidence type="ECO:0000256" key="5">
    <source>
        <dbReference type="ARBA" id="ARBA00022723"/>
    </source>
</evidence>
<evidence type="ECO:0000313" key="12">
    <source>
        <dbReference type="Proteomes" id="UP000544095"/>
    </source>
</evidence>
<keyword evidence="3" id="KW-0349">Heme</keyword>